<dbReference type="AlphaFoldDB" id="A0AAU9EVR4"/>
<dbReference type="EMBL" id="AP028679">
    <property type="protein sequence ID" value="BEQ15670.1"/>
    <property type="molecule type" value="Genomic_DNA"/>
</dbReference>
<keyword evidence="1" id="KW-0456">Lyase</keyword>
<proteinExistence type="predicted"/>
<dbReference type="InterPro" id="IPR006680">
    <property type="entry name" value="Amidohydro-rel"/>
</dbReference>
<dbReference type="PANTHER" id="PTHR21240">
    <property type="entry name" value="2-AMINO-3-CARBOXYLMUCONATE-6-SEMIALDEHYDE DECARBOXYLASE"/>
    <property type="match status" value="1"/>
</dbReference>
<reference evidence="4" key="1">
    <citation type="journal article" date="2023" name="Arch. Microbiol.">
        <title>Desulfoferula mesophilus gen. nov. sp. nov., a mesophilic sulfate-reducing bacterium isolated from a brackish lake sediment.</title>
        <authorList>
            <person name="Watanabe T."/>
            <person name="Yabe T."/>
            <person name="Tsuji J.M."/>
            <person name="Fukui M."/>
        </authorList>
    </citation>
    <scope>NUCLEOTIDE SEQUENCE [LARGE SCALE GENOMIC DNA]</scope>
    <source>
        <strain evidence="4">12FAK</strain>
    </source>
</reference>
<dbReference type="Proteomes" id="UP001366166">
    <property type="component" value="Chromosome"/>
</dbReference>
<accession>A0AAU9EVR4</accession>
<dbReference type="GO" id="GO:0016787">
    <property type="term" value="F:hydrolase activity"/>
    <property type="evidence" value="ECO:0007669"/>
    <property type="project" value="InterPro"/>
</dbReference>
<dbReference type="Gene3D" id="3.20.20.140">
    <property type="entry name" value="Metal-dependent hydrolases"/>
    <property type="match status" value="1"/>
</dbReference>
<evidence type="ECO:0000313" key="3">
    <source>
        <dbReference type="EMBL" id="BEQ15670.1"/>
    </source>
</evidence>
<dbReference type="InterPro" id="IPR032466">
    <property type="entry name" value="Metal_Hydrolase"/>
</dbReference>
<evidence type="ECO:0000313" key="4">
    <source>
        <dbReference type="Proteomes" id="UP001366166"/>
    </source>
</evidence>
<dbReference type="InterPro" id="IPR032465">
    <property type="entry name" value="ACMSD"/>
</dbReference>
<dbReference type="PANTHER" id="PTHR21240:SF28">
    <property type="entry name" value="ISO-OROTATE DECARBOXYLASE (EUROFUNG)"/>
    <property type="match status" value="1"/>
</dbReference>
<dbReference type="Pfam" id="PF04909">
    <property type="entry name" value="Amidohydro_2"/>
    <property type="match status" value="1"/>
</dbReference>
<dbReference type="RefSeq" id="WP_338600395.1">
    <property type="nucleotide sequence ID" value="NZ_AP028679.1"/>
</dbReference>
<dbReference type="SUPFAM" id="SSF51556">
    <property type="entry name" value="Metallo-dependent hydrolases"/>
    <property type="match status" value="1"/>
</dbReference>
<feature type="domain" description="Amidohydrolase-related" evidence="2">
    <location>
        <begin position="3"/>
        <end position="273"/>
    </location>
</feature>
<sequence>MIIDVHTHIFPPEMLSDRARFCEGEPAFAAIYADPTAPMVTAEGLVEAMDLDQVDVSWAVGFPWLKEENARLHNDYLMDAVARFPQRLRGLAAVHPPQGWARREAERALAGGLHGLGEVAFYDSDLDVASLAPLCRLSYEADRPILLHTNEPVGHQYPGKAPMTLVALYKLVTEHCHTKLILAHMGAGLFFYACLKREVSQALANVWLDTAAAPFLYRPRAYALALELMGDDKVLMGSDYPLLPVSRYRRELSDPSAGLSARQMEMVMGRNAAYLIS</sequence>
<dbReference type="KEGG" id="dmp:FAK_27360"/>
<protein>
    <recommendedName>
        <fullName evidence="2">Amidohydrolase-related domain-containing protein</fullName>
    </recommendedName>
</protein>
<organism evidence="3 4">
    <name type="scientific">Desulfoferula mesophila</name>
    <dbReference type="NCBI Taxonomy" id="3058419"/>
    <lineage>
        <taxon>Bacteria</taxon>
        <taxon>Pseudomonadati</taxon>
        <taxon>Thermodesulfobacteriota</taxon>
        <taxon>Desulfarculia</taxon>
        <taxon>Desulfarculales</taxon>
        <taxon>Desulfarculaceae</taxon>
        <taxon>Desulfoferula</taxon>
    </lineage>
</organism>
<dbReference type="GO" id="GO:0019748">
    <property type="term" value="P:secondary metabolic process"/>
    <property type="evidence" value="ECO:0007669"/>
    <property type="project" value="TreeGrafter"/>
</dbReference>
<keyword evidence="4" id="KW-1185">Reference proteome</keyword>
<evidence type="ECO:0000259" key="2">
    <source>
        <dbReference type="Pfam" id="PF04909"/>
    </source>
</evidence>
<gene>
    <name evidence="3" type="ORF">FAK_27360</name>
</gene>
<name>A0AAU9EVR4_9BACT</name>
<dbReference type="GO" id="GO:0005737">
    <property type="term" value="C:cytoplasm"/>
    <property type="evidence" value="ECO:0007669"/>
    <property type="project" value="TreeGrafter"/>
</dbReference>
<dbReference type="GO" id="GO:0016831">
    <property type="term" value="F:carboxy-lyase activity"/>
    <property type="evidence" value="ECO:0007669"/>
    <property type="project" value="InterPro"/>
</dbReference>
<evidence type="ECO:0000256" key="1">
    <source>
        <dbReference type="ARBA" id="ARBA00023239"/>
    </source>
</evidence>